<keyword evidence="2" id="KW-1185">Reference proteome</keyword>
<evidence type="ECO:0000313" key="2">
    <source>
        <dbReference type="Proteomes" id="UP000257127"/>
    </source>
</evidence>
<dbReference type="EMBL" id="QURB01000001">
    <property type="protein sequence ID" value="RFC55479.1"/>
    <property type="molecule type" value="Genomic_DNA"/>
</dbReference>
<comment type="caution">
    <text evidence="1">The sequence shown here is derived from an EMBL/GenBank/DDBJ whole genome shotgun (WGS) entry which is preliminary data.</text>
</comment>
<dbReference type="GO" id="GO:0016788">
    <property type="term" value="F:hydrolase activity, acting on ester bonds"/>
    <property type="evidence" value="ECO:0007669"/>
    <property type="project" value="UniProtKB-ARBA"/>
</dbReference>
<reference evidence="1 2" key="1">
    <citation type="submission" date="2018-08" db="EMBL/GenBank/DDBJ databases">
        <title>The draft genome squence of Brumimicrobium sp. N62.</title>
        <authorList>
            <person name="Du Z.-J."/>
            <person name="Luo H.-R."/>
        </authorList>
    </citation>
    <scope>NUCLEOTIDE SEQUENCE [LARGE SCALE GENOMIC DNA]</scope>
    <source>
        <strain evidence="1 2">N62</strain>
    </source>
</reference>
<protein>
    <submittedName>
        <fullName evidence="1">DUF4886 domain-containing protein</fullName>
    </submittedName>
</protein>
<accession>A0A3E1F158</accession>
<dbReference type="Proteomes" id="UP000257127">
    <property type="component" value="Unassembled WGS sequence"/>
</dbReference>
<dbReference type="RefSeq" id="WP_116879316.1">
    <property type="nucleotide sequence ID" value="NZ_QURB01000001.1"/>
</dbReference>
<proteinExistence type="predicted"/>
<sequence>MSLISFIQQSVLMFSLLVLLCCTSAFVFGQTKNVLFIGNSFTMNNQMPKKLEQMASREGESLYTEQVTVGGKGWDFHARNSQTYTTIKNEPWDYVVLQAMSFEPLYPEHVLQQNTIKNGQIIIDSIRHYHPDVKIMLFMTWGYKEGIYIDYEYQTIDYAEMQSRLQRQYMRFGELYCSAIAPIGKVWEKTRSLYPDYNLYSDDNYHQSELGSYLIASTFYSMIYDKSLQDFTQIPFRNVAESQARNINSIVREVLLYPGQDWGRNFWLDESEVKLHTSQRLSRHFFRL</sequence>
<dbReference type="InterPro" id="IPR036514">
    <property type="entry name" value="SGNH_hydro_sf"/>
</dbReference>
<organism evidence="1 2">
    <name type="scientific">Brumimicrobium aurantiacum</name>
    <dbReference type="NCBI Taxonomy" id="1737063"/>
    <lineage>
        <taxon>Bacteria</taxon>
        <taxon>Pseudomonadati</taxon>
        <taxon>Bacteroidota</taxon>
        <taxon>Flavobacteriia</taxon>
        <taxon>Flavobacteriales</taxon>
        <taxon>Crocinitomicaceae</taxon>
        <taxon>Brumimicrobium</taxon>
    </lineage>
</organism>
<gene>
    <name evidence="1" type="ORF">DXU93_00665</name>
</gene>
<dbReference type="AlphaFoldDB" id="A0A3E1F158"/>
<dbReference type="OrthoDB" id="7443339at2"/>
<dbReference type="Gene3D" id="3.40.50.1110">
    <property type="entry name" value="SGNH hydrolase"/>
    <property type="match status" value="1"/>
</dbReference>
<dbReference type="SUPFAM" id="SSF52266">
    <property type="entry name" value="SGNH hydrolase"/>
    <property type="match status" value="1"/>
</dbReference>
<evidence type="ECO:0000313" key="1">
    <source>
        <dbReference type="EMBL" id="RFC55479.1"/>
    </source>
</evidence>
<name>A0A3E1F158_9FLAO</name>